<dbReference type="EMBL" id="LR796499">
    <property type="protein sequence ID" value="CAB4149294.1"/>
    <property type="molecule type" value="Genomic_DNA"/>
</dbReference>
<proteinExistence type="predicted"/>
<accession>A0A6J5MR44</accession>
<organism evidence="1">
    <name type="scientific">uncultured Caudovirales phage</name>
    <dbReference type="NCBI Taxonomy" id="2100421"/>
    <lineage>
        <taxon>Viruses</taxon>
        <taxon>Duplodnaviria</taxon>
        <taxon>Heunggongvirae</taxon>
        <taxon>Uroviricota</taxon>
        <taxon>Caudoviricetes</taxon>
        <taxon>Peduoviridae</taxon>
        <taxon>Maltschvirus</taxon>
        <taxon>Maltschvirus maltsch</taxon>
    </lineage>
</organism>
<evidence type="ECO:0000313" key="1">
    <source>
        <dbReference type="EMBL" id="CAB4149294.1"/>
    </source>
</evidence>
<sequence length="63" mass="7066">MSDAELEAMLLAAKRRHPSHPDNKVWYAILTNDMVAALTHEDKVALIDELDEAVARICEDYGV</sequence>
<protein>
    <submittedName>
        <fullName evidence="1">Uncharacterized protein</fullName>
    </submittedName>
</protein>
<gene>
    <name evidence="1" type="ORF">UFOVP536_72</name>
</gene>
<reference evidence="1" key="1">
    <citation type="submission" date="2020-04" db="EMBL/GenBank/DDBJ databases">
        <authorList>
            <person name="Chiriac C."/>
            <person name="Salcher M."/>
            <person name="Ghai R."/>
            <person name="Kavagutti S V."/>
        </authorList>
    </citation>
    <scope>NUCLEOTIDE SEQUENCE</scope>
</reference>
<name>A0A6J5MR44_9CAUD</name>